<evidence type="ECO:0000313" key="2">
    <source>
        <dbReference type="EMBL" id="SVB20756.1"/>
    </source>
</evidence>
<dbReference type="InterPro" id="IPR003409">
    <property type="entry name" value="MORN"/>
</dbReference>
<keyword evidence="1" id="KW-0677">Repeat</keyword>
<gene>
    <name evidence="2" type="ORF">METZ01_LOCUS173610</name>
</gene>
<proteinExistence type="predicted"/>
<reference evidence="2" key="1">
    <citation type="submission" date="2018-05" db="EMBL/GenBank/DDBJ databases">
        <authorList>
            <person name="Lanie J.A."/>
            <person name="Ng W.-L."/>
            <person name="Kazmierczak K.M."/>
            <person name="Andrzejewski T.M."/>
            <person name="Davidsen T.M."/>
            <person name="Wayne K.J."/>
            <person name="Tettelin H."/>
            <person name="Glass J.I."/>
            <person name="Rusch D."/>
            <person name="Podicherti R."/>
            <person name="Tsui H.-C.T."/>
            <person name="Winkler M.E."/>
        </authorList>
    </citation>
    <scope>NUCLEOTIDE SEQUENCE</scope>
</reference>
<dbReference type="Gene3D" id="2.20.110.10">
    <property type="entry name" value="Histone H3 K4-specific methyltransferase SET7/9 N-terminal domain"/>
    <property type="match status" value="1"/>
</dbReference>
<dbReference type="SUPFAM" id="SSF82185">
    <property type="entry name" value="Histone H3 K4-specific methyltransferase SET7/9 N-terminal domain"/>
    <property type="match status" value="1"/>
</dbReference>
<accession>A0A382C3V2</accession>
<protein>
    <recommendedName>
        <fullName evidence="3">MORN repeat protein</fullName>
    </recommendedName>
</protein>
<dbReference type="Pfam" id="PF02493">
    <property type="entry name" value="MORN"/>
    <property type="match status" value="3"/>
</dbReference>
<evidence type="ECO:0008006" key="3">
    <source>
        <dbReference type="Google" id="ProtNLM"/>
    </source>
</evidence>
<sequence>MNKKLILITILCLFSSVSWSQECVEGDCRNGFGTYTWFYGDKYVGEFKDGNRTGQGTYTWADGNKYVGAFKDGKIEGQGTFTFASGTIETGIWENDEYLGTKEEATIIIKEREAKEERERMTRITDYIQQEEAAKKKYDRIYNACLLDKSSGVDLEISSIKTAVEKTCESIAEDPSWLESLRYNYWQKMFGH</sequence>
<evidence type="ECO:0000256" key="1">
    <source>
        <dbReference type="ARBA" id="ARBA00022737"/>
    </source>
</evidence>
<dbReference type="AlphaFoldDB" id="A0A382C3V2"/>
<dbReference type="PANTHER" id="PTHR43215">
    <property type="entry name" value="RADIAL SPOKE HEAD 1 HOMOLOG"/>
    <property type="match status" value="1"/>
</dbReference>
<dbReference type="SMART" id="SM00698">
    <property type="entry name" value="MORN"/>
    <property type="match status" value="2"/>
</dbReference>
<name>A0A382C3V2_9ZZZZ</name>
<dbReference type="PANTHER" id="PTHR43215:SF14">
    <property type="entry name" value="RADIAL SPOKE HEAD 1 HOMOLOG"/>
    <property type="match status" value="1"/>
</dbReference>
<organism evidence="2">
    <name type="scientific">marine metagenome</name>
    <dbReference type="NCBI Taxonomy" id="408172"/>
    <lineage>
        <taxon>unclassified sequences</taxon>
        <taxon>metagenomes</taxon>
        <taxon>ecological metagenomes</taxon>
    </lineage>
</organism>
<dbReference type="GO" id="GO:0005829">
    <property type="term" value="C:cytosol"/>
    <property type="evidence" value="ECO:0007669"/>
    <property type="project" value="TreeGrafter"/>
</dbReference>
<dbReference type="EMBL" id="UINC01032686">
    <property type="protein sequence ID" value="SVB20756.1"/>
    <property type="molecule type" value="Genomic_DNA"/>
</dbReference>